<dbReference type="EMBL" id="CAJNDS010002285">
    <property type="protein sequence ID" value="CAE7410866.1"/>
    <property type="molecule type" value="Genomic_DNA"/>
</dbReference>
<evidence type="ECO:0000313" key="2">
    <source>
        <dbReference type="EMBL" id="CAE7410866.1"/>
    </source>
</evidence>
<name>A0A812QZ73_9DINO</name>
<gene>
    <name evidence="2" type="primary">SCJ1</name>
    <name evidence="2" type="ORF">SNAT2548_LOCUS22343</name>
</gene>
<sequence>MASESPLCKVLAPVRERPGELPTFKVDAAKVTDVFLDFDGTLTASNKEGVSGYVLPLLERCRGLRVSDCAQDPQGSEGSEINWSGLDERMAAAADAVDFSDSSVLGSREVREQLQNSLQRLVSSGIRVHLLTMGTPQTSKALLGAAGYNLDLFSSFLGPADMARNQSLRHLFENGDKDGMEAAEGFWFDVQDDIDALHHLQKTGEQNPLLQRIMSMEKRLSKAALILSIAGKNGVLVDDNYSKNIFDAHEKDVMYIHIDPEGVLSTNSAMKRLVNRVEACTDQEAGGRSPKRTRLQNGQESASSHGGRSLVAAAS</sequence>
<evidence type="ECO:0000313" key="3">
    <source>
        <dbReference type="Proteomes" id="UP000604046"/>
    </source>
</evidence>
<dbReference type="SUPFAM" id="SSF56784">
    <property type="entry name" value="HAD-like"/>
    <property type="match status" value="1"/>
</dbReference>
<dbReference type="Proteomes" id="UP000604046">
    <property type="component" value="Unassembled WGS sequence"/>
</dbReference>
<keyword evidence="3" id="KW-1185">Reference proteome</keyword>
<organism evidence="2 3">
    <name type="scientific">Symbiodinium natans</name>
    <dbReference type="NCBI Taxonomy" id="878477"/>
    <lineage>
        <taxon>Eukaryota</taxon>
        <taxon>Sar</taxon>
        <taxon>Alveolata</taxon>
        <taxon>Dinophyceae</taxon>
        <taxon>Suessiales</taxon>
        <taxon>Symbiodiniaceae</taxon>
        <taxon>Symbiodinium</taxon>
    </lineage>
</organism>
<dbReference type="InterPro" id="IPR036412">
    <property type="entry name" value="HAD-like_sf"/>
</dbReference>
<feature type="region of interest" description="Disordered" evidence="1">
    <location>
        <begin position="281"/>
        <end position="315"/>
    </location>
</feature>
<proteinExistence type="predicted"/>
<feature type="compositionally biased region" description="Polar residues" evidence="1">
    <location>
        <begin position="295"/>
        <end position="306"/>
    </location>
</feature>
<dbReference type="AlphaFoldDB" id="A0A812QZ73"/>
<accession>A0A812QZ73</accession>
<dbReference type="OrthoDB" id="435578at2759"/>
<comment type="caution">
    <text evidence="2">The sequence shown here is derived from an EMBL/GenBank/DDBJ whole genome shotgun (WGS) entry which is preliminary data.</text>
</comment>
<protein>
    <submittedName>
        <fullName evidence="2">SCJ1 protein</fullName>
    </submittedName>
</protein>
<evidence type="ECO:0000256" key="1">
    <source>
        <dbReference type="SAM" id="MobiDB-lite"/>
    </source>
</evidence>
<reference evidence="2" key="1">
    <citation type="submission" date="2021-02" db="EMBL/GenBank/DDBJ databases">
        <authorList>
            <person name="Dougan E. K."/>
            <person name="Rhodes N."/>
            <person name="Thang M."/>
            <person name="Chan C."/>
        </authorList>
    </citation>
    <scope>NUCLEOTIDE SEQUENCE</scope>
</reference>